<evidence type="ECO:0000256" key="4">
    <source>
        <dbReference type="PROSITE-ProRule" id="PRU00335"/>
    </source>
</evidence>
<dbReference type="PRINTS" id="PR00455">
    <property type="entry name" value="HTHTETR"/>
</dbReference>
<dbReference type="STRING" id="121292.AU252_13380"/>
<accession>A0A0U3QKE8</accession>
<protein>
    <submittedName>
        <fullName evidence="6">TetR family transcriptional regulator</fullName>
    </submittedName>
</protein>
<sequence length="201" mass="21737">MTAKQTAAVTRPSRRPAREALLEAAARRFYAHGLTGTGIDTITAEAGVAKKSLYNNFASKADLVTAYLYARHEEWLALYRARLEKAATPQDRVLAVFDAYADHADLAYEHGFRGCGLLNAAAELPAGDPGRAVVRRHKEEVEALLAEHLAELLPDAAGHTAPLAQHLAFLLEGSMVRAGLEGDHRCVLEARRIAATMIGTL</sequence>
<proteinExistence type="predicted"/>
<dbReference type="GO" id="GO:0003677">
    <property type="term" value="F:DNA binding"/>
    <property type="evidence" value="ECO:0007669"/>
    <property type="project" value="UniProtKB-UniRule"/>
</dbReference>
<dbReference type="PANTHER" id="PTHR47506">
    <property type="entry name" value="TRANSCRIPTIONAL REGULATORY PROTEIN"/>
    <property type="match status" value="1"/>
</dbReference>
<name>A0A0U3QKE8_9MICC</name>
<dbReference type="Proteomes" id="UP000065151">
    <property type="component" value="Chromosome"/>
</dbReference>
<evidence type="ECO:0000259" key="5">
    <source>
        <dbReference type="PROSITE" id="PS50977"/>
    </source>
</evidence>
<dbReference type="EMBL" id="CP013747">
    <property type="protein sequence ID" value="ALV42027.1"/>
    <property type="molecule type" value="Genomic_DNA"/>
</dbReference>
<dbReference type="Gene3D" id="1.10.357.10">
    <property type="entry name" value="Tetracycline Repressor, domain 2"/>
    <property type="match status" value="1"/>
</dbReference>
<dbReference type="SUPFAM" id="SSF46689">
    <property type="entry name" value="Homeodomain-like"/>
    <property type="match status" value="1"/>
</dbReference>
<dbReference type="InterPro" id="IPR009057">
    <property type="entry name" value="Homeodomain-like_sf"/>
</dbReference>
<keyword evidence="1" id="KW-0805">Transcription regulation</keyword>
<keyword evidence="2 4" id="KW-0238">DNA-binding</keyword>
<dbReference type="InterPro" id="IPR036271">
    <property type="entry name" value="Tet_transcr_reg_TetR-rel_C_sf"/>
</dbReference>
<dbReference type="PANTHER" id="PTHR47506:SF1">
    <property type="entry name" value="HTH-TYPE TRANSCRIPTIONAL REGULATOR YJDC"/>
    <property type="match status" value="1"/>
</dbReference>
<evidence type="ECO:0000256" key="2">
    <source>
        <dbReference type="ARBA" id="ARBA00023125"/>
    </source>
</evidence>
<organism evidence="6">
    <name type="scientific">Pseudarthrobacter sulfonivorans</name>
    <dbReference type="NCBI Taxonomy" id="121292"/>
    <lineage>
        <taxon>Bacteria</taxon>
        <taxon>Bacillati</taxon>
        <taxon>Actinomycetota</taxon>
        <taxon>Actinomycetes</taxon>
        <taxon>Micrococcales</taxon>
        <taxon>Micrococcaceae</taxon>
        <taxon>Pseudarthrobacter</taxon>
    </lineage>
</organism>
<keyword evidence="3" id="KW-0804">Transcription</keyword>
<dbReference type="InterPro" id="IPR001647">
    <property type="entry name" value="HTH_TetR"/>
</dbReference>
<dbReference type="SUPFAM" id="SSF48498">
    <property type="entry name" value="Tetracyclin repressor-like, C-terminal domain"/>
    <property type="match status" value="1"/>
</dbReference>
<reference evidence="6 7" key="1">
    <citation type="submission" date="2015-12" db="EMBL/GenBank/DDBJ databases">
        <authorList>
            <person name="Shamseldin A."/>
            <person name="Moawad H."/>
            <person name="Abd El-Rahim W.M."/>
            <person name="Sadowsky M.J."/>
        </authorList>
    </citation>
    <scope>NUCLEOTIDE SEQUENCE [LARGE SCALE GENOMIC DNA]</scope>
    <source>
        <strain evidence="6 7">Ar51</strain>
    </source>
</reference>
<evidence type="ECO:0000256" key="1">
    <source>
        <dbReference type="ARBA" id="ARBA00023015"/>
    </source>
</evidence>
<evidence type="ECO:0000313" key="6">
    <source>
        <dbReference type="EMBL" id="ALV42027.1"/>
    </source>
</evidence>
<dbReference type="RefSeq" id="WP_058931151.1">
    <property type="nucleotide sequence ID" value="NZ_CP013747.1"/>
</dbReference>
<dbReference type="AlphaFoldDB" id="A0A0U3QKE8"/>
<feature type="DNA-binding region" description="H-T-H motif" evidence="4">
    <location>
        <begin position="38"/>
        <end position="57"/>
    </location>
</feature>
<evidence type="ECO:0000313" key="7">
    <source>
        <dbReference type="Proteomes" id="UP000065151"/>
    </source>
</evidence>
<dbReference type="PROSITE" id="PS50977">
    <property type="entry name" value="HTH_TETR_2"/>
    <property type="match status" value="1"/>
</dbReference>
<dbReference type="KEGG" id="psul:AU252_13380"/>
<evidence type="ECO:0000256" key="3">
    <source>
        <dbReference type="ARBA" id="ARBA00023163"/>
    </source>
</evidence>
<gene>
    <name evidence="6" type="ORF">AU252_13380</name>
</gene>
<dbReference type="Pfam" id="PF00440">
    <property type="entry name" value="TetR_N"/>
    <property type="match status" value="1"/>
</dbReference>
<feature type="domain" description="HTH tetR-type" evidence="5">
    <location>
        <begin position="15"/>
        <end position="75"/>
    </location>
</feature>